<feature type="signal peptide" evidence="2">
    <location>
        <begin position="1"/>
        <end position="23"/>
    </location>
</feature>
<evidence type="ECO:0000256" key="2">
    <source>
        <dbReference type="SAM" id="SignalP"/>
    </source>
</evidence>
<dbReference type="AlphaFoldDB" id="A0AAE0Z1U9"/>
<protein>
    <submittedName>
        <fullName evidence="3">Uncharacterized protein</fullName>
    </submittedName>
</protein>
<sequence length="303" mass="33820">MMKFKQRPLVLLVVVTQLHLGLCRYRSHDSNSSSNNNNNNNRSSGVSQPSDKAGVTRSPHYPGPKVPGLPISHLMDLSVLDPYNIMSGKSFESKETAALVHQIIPLTSKHIHAFSQNGRAETRRESKDTSNSNSSDFKTKKTKPDLETRMAFKAKKMSRKKTKAQNLPTFHGALEEDWPLTDDAEKPLDYGGLDYTGSFASGSGARKSGRKAHRNNHNVFSKVERGRNVLLHEAVRKLLGFSHTPPAMGKESRYLPDPRRERRLPRYVKDLYKRFQSGEIGAAGLAKGNTVRSIHTSVGEFTI</sequence>
<dbReference type="EMBL" id="JAWDGP010004972">
    <property type="protein sequence ID" value="KAK3760556.1"/>
    <property type="molecule type" value="Genomic_DNA"/>
</dbReference>
<reference evidence="3" key="1">
    <citation type="journal article" date="2023" name="G3 (Bethesda)">
        <title>A reference genome for the long-term kleptoplast-retaining sea slug Elysia crispata morphotype clarki.</title>
        <authorList>
            <person name="Eastman K.E."/>
            <person name="Pendleton A.L."/>
            <person name="Shaikh M.A."/>
            <person name="Suttiyut T."/>
            <person name="Ogas R."/>
            <person name="Tomko P."/>
            <person name="Gavelis G."/>
            <person name="Widhalm J.R."/>
            <person name="Wisecaver J.H."/>
        </authorList>
    </citation>
    <scope>NUCLEOTIDE SEQUENCE</scope>
    <source>
        <strain evidence="3">ECLA1</strain>
    </source>
</reference>
<accession>A0AAE0Z1U9</accession>
<gene>
    <name evidence="3" type="ORF">RRG08_022840</name>
</gene>
<feature type="compositionally biased region" description="Low complexity" evidence="1">
    <location>
        <begin position="30"/>
        <end position="44"/>
    </location>
</feature>
<name>A0AAE0Z1U9_9GAST</name>
<evidence type="ECO:0000313" key="4">
    <source>
        <dbReference type="Proteomes" id="UP001283361"/>
    </source>
</evidence>
<evidence type="ECO:0000313" key="3">
    <source>
        <dbReference type="EMBL" id="KAK3760556.1"/>
    </source>
</evidence>
<proteinExistence type="predicted"/>
<keyword evidence="4" id="KW-1185">Reference proteome</keyword>
<keyword evidence="2" id="KW-0732">Signal</keyword>
<feature type="chain" id="PRO_5041918813" evidence="2">
    <location>
        <begin position="24"/>
        <end position="303"/>
    </location>
</feature>
<comment type="caution">
    <text evidence="3">The sequence shown here is derived from an EMBL/GenBank/DDBJ whole genome shotgun (WGS) entry which is preliminary data.</text>
</comment>
<dbReference type="Proteomes" id="UP001283361">
    <property type="component" value="Unassembled WGS sequence"/>
</dbReference>
<organism evidence="3 4">
    <name type="scientific">Elysia crispata</name>
    <name type="common">lettuce slug</name>
    <dbReference type="NCBI Taxonomy" id="231223"/>
    <lineage>
        <taxon>Eukaryota</taxon>
        <taxon>Metazoa</taxon>
        <taxon>Spiralia</taxon>
        <taxon>Lophotrochozoa</taxon>
        <taxon>Mollusca</taxon>
        <taxon>Gastropoda</taxon>
        <taxon>Heterobranchia</taxon>
        <taxon>Euthyneura</taxon>
        <taxon>Panpulmonata</taxon>
        <taxon>Sacoglossa</taxon>
        <taxon>Placobranchoidea</taxon>
        <taxon>Plakobranchidae</taxon>
        <taxon>Elysia</taxon>
    </lineage>
</organism>
<feature type="region of interest" description="Disordered" evidence="1">
    <location>
        <begin position="114"/>
        <end position="144"/>
    </location>
</feature>
<feature type="region of interest" description="Disordered" evidence="1">
    <location>
        <begin position="27"/>
        <end position="68"/>
    </location>
</feature>
<evidence type="ECO:0000256" key="1">
    <source>
        <dbReference type="SAM" id="MobiDB-lite"/>
    </source>
</evidence>